<comment type="caution">
    <text evidence="13">Was originally thought to be a dihydrodipicolinate reductase (DHDPR), catalyzing the conversion of dihydrodipicolinate to tetrahydrodipicolinate. However, it was shown in E.coli that the substrate of the enzymatic reaction is not dihydrodipicolinate (DHDP) but in fact (2S,4S)-4-hydroxy-2,3,4,5-tetrahydrodipicolinic acid (HTPA), the product released by the DapA-catalyzed reaction.</text>
</comment>
<feature type="domain" description="Dihydrodipicolinate reductase N-terminal" evidence="14">
    <location>
        <begin position="3"/>
        <end position="119"/>
    </location>
</feature>
<gene>
    <name evidence="13 16" type="primary">dapB</name>
    <name evidence="16" type="ORF">JCM14722_00440</name>
</gene>
<dbReference type="RefSeq" id="WP_264982575.1">
    <property type="nucleotide sequence ID" value="NZ_AP026708.1"/>
</dbReference>
<evidence type="ECO:0000259" key="15">
    <source>
        <dbReference type="Pfam" id="PF05173"/>
    </source>
</evidence>
<keyword evidence="4 13" id="KW-0521">NADP</keyword>
<feature type="binding site" evidence="13">
    <location>
        <position position="150"/>
    </location>
    <ligand>
        <name>(S)-2,3,4,5-tetrahydrodipicolinate</name>
        <dbReference type="ChEBI" id="CHEBI:16845"/>
    </ligand>
</feature>
<evidence type="ECO:0000256" key="6">
    <source>
        <dbReference type="ARBA" id="ARBA00023002"/>
    </source>
</evidence>
<evidence type="ECO:0000313" key="17">
    <source>
        <dbReference type="Proteomes" id="UP001061361"/>
    </source>
</evidence>
<comment type="pathway">
    <text evidence="9 13">Amino-acid biosynthesis; L-lysine biosynthesis via DAP pathway; (S)-tetrahydrodipicolinate from L-aspartate: step 4/4.</text>
</comment>
<keyword evidence="2 13" id="KW-0963">Cytoplasm</keyword>
<dbReference type="InterPro" id="IPR036291">
    <property type="entry name" value="NAD(P)-bd_dom_sf"/>
</dbReference>
<reference evidence="16" key="1">
    <citation type="submission" date="2022-08" db="EMBL/GenBank/DDBJ databases">
        <title>Genome Sequence of the sulphate-reducing bacterium, Pseudodesulfovibrio portus JCM14722.</title>
        <authorList>
            <person name="Kondo R."/>
            <person name="Kataoka T."/>
        </authorList>
    </citation>
    <scope>NUCLEOTIDE SEQUENCE</scope>
    <source>
        <strain evidence="16">JCM 14722</strain>
    </source>
</reference>
<keyword evidence="3 13" id="KW-0028">Amino-acid biosynthesis</keyword>
<evidence type="ECO:0000256" key="12">
    <source>
        <dbReference type="ARBA" id="ARBA00049396"/>
    </source>
</evidence>
<dbReference type="NCBIfam" id="TIGR00036">
    <property type="entry name" value="dapB"/>
    <property type="match status" value="1"/>
</dbReference>
<feature type="domain" description="Dihydrodipicolinate reductase C-terminal" evidence="15">
    <location>
        <begin position="122"/>
        <end position="258"/>
    </location>
</feature>
<comment type="catalytic activity">
    <reaction evidence="12 13">
        <text>(S)-2,3,4,5-tetrahydrodipicolinate + NAD(+) + H2O = (2S,4S)-4-hydroxy-2,3,4,5-tetrahydrodipicolinate + NADH + H(+)</text>
        <dbReference type="Rhea" id="RHEA:35323"/>
        <dbReference type="ChEBI" id="CHEBI:15377"/>
        <dbReference type="ChEBI" id="CHEBI:15378"/>
        <dbReference type="ChEBI" id="CHEBI:16845"/>
        <dbReference type="ChEBI" id="CHEBI:57540"/>
        <dbReference type="ChEBI" id="CHEBI:57945"/>
        <dbReference type="ChEBI" id="CHEBI:67139"/>
        <dbReference type="EC" id="1.17.1.8"/>
    </reaction>
</comment>
<feature type="binding site" evidence="13">
    <location>
        <begin position="116"/>
        <end position="119"/>
    </location>
    <ligand>
        <name>NAD(+)</name>
        <dbReference type="ChEBI" id="CHEBI:57540"/>
    </ligand>
</feature>
<evidence type="ECO:0000256" key="11">
    <source>
        <dbReference type="ARBA" id="ARBA00049080"/>
    </source>
</evidence>
<comment type="subcellular location">
    <subcellularLocation>
        <location evidence="13">Cytoplasm</location>
    </subcellularLocation>
</comment>
<dbReference type="SUPFAM" id="SSF55347">
    <property type="entry name" value="Glyceraldehyde-3-phosphate dehydrogenase-like, C-terminal domain"/>
    <property type="match status" value="1"/>
</dbReference>
<keyword evidence="7 13" id="KW-0520">NAD</keyword>
<sequence length="259" mass="28020">MGVNIVVLGAKGRMGNMLVNMTLADEELNLVGACERKGNTDGMVYEDCEISDCLEDLLPKVPGAVIIDFTSPESSVAMAETAAKFGNPAVIGTTGLDKDQQAALAESAKKTPLFWAPNMSVGVNMLLKFMPQLVQALGGAYDMEIVETHHRMKKDSPSGTALKLAQCLAEARGWEYDDVKKHCRDGIIGERPKNEIGVQTLRGGDVVGEHTMYFFGPGERIEVTHRAHSRETFAAGALRAAKWLSGQKAGRLYSMADVF</sequence>
<dbReference type="Pfam" id="PF01113">
    <property type="entry name" value="DapB_N"/>
    <property type="match status" value="1"/>
</dbReference>
<evidence type="ECO:0000313" key="16">
    <source>
        <dbReference type="EMBL" id="BDQ32502.1"/>
    </source>
</evidence>
<comment type="similarity">
    <text evidence="1 13">Belongs to the DapB family.</text>
</comment>
<evidence type="ECO:0000256" key="5">
    <source>
        <dbReference type="ARBA" id="ARBA00022915"/>
    </source>
</evidence>
<dbReference type="EC" id="1.17.1.8" evidence="10 13"/>
<dbReference type="CDD" id="cd02274">
    <property type="entry name" value="DHDPR_N"/>
    <property type="match status" value="1"/>
</dbReference>
<feature type="binding site" evidence="13">
    <location>
        <begin position="92"/>
        <end position="94"/>
    </location>
    <ligand>
        <name>NAD(+)</name>
        <dbReference type="ChEBI" id="CHEBI:57540"/>
    </ligand>
</feature>
<dbReference type="SUPFAM" id="SSF51735">
    <property type="entry name" value="NAD(P)-binding Rossmann-fold domains"/>
    <property type="match status" value="1"/>
</dbReference>
<evidence type="ECO:0000256" key="3">
    <source>
        <dbReference type="ARBA" id="ARBA00022605"/>
    </source>
</evidence>
<dbReference type="Proteomes" id="UP001061361">
    <property type="component" value="Chromosome"/>
</dbReference>
<dbReference type="InterPro" id="IPR022664">
    <property type="entry name" value="DapB_N_CS"/>
</dbReference>
<dbReference type="InterPro" id="IPR022663">
    <property type="entry name" value="DapB_C"/>
</dbReference>
<feature type="binding site" evidence="13">
    <location>
        <position position="35"/>
    </location>
    <ligand>
        <name>NAD(+)</name>
        <dbReference type="ChEBI" id="CHEBI:57540"/>
    </ligand>
</feature>
<feature type="binding site" evidence="13">
    <location>
        <begin position="9"/>
        <end position="14"/>
    </location>
    <ligand>
        <name>NAD(+)</name>
        <dbReference type="ChEBI" id="CHEBI:57540"/>
    </ligand>
</feature>
<dbReference type="HAMAP" id="MF_00102">
    <property type="entry name" value="DapB"/>
    <property type="match status" value="1"/>
</dbReference>
<protein>
    <recommendedName>
        <fullName evidence="10 13">4-hydroxy-tetrahydrodipicolinate reductase</fullName>
        <shortName evidence="13">HTPA reductase</shortName>
        <ecNumber evidence="10 13">1.17.1.8</ecNumber>
    </recommendedName>
</protein>
<feature type="binding site" evidence="13">
    <location>
        <begin position="159"/>
        <end position="160"/>
    </location>
    <ligand>
        <name>(S)-2,3,4,5-tetrahydrodipicolinate</name>
        <dbReference type="ChEBI" id="CHEBI:16845"/>
    </ligand>
</feature>
<evidence type="ECO:0000256" key="10">
    <source>
        <dbReference type="ARBA" id="ARBA00038983"/>
    </source>
</evidence>
<comment type="catalytic activity">
    <reaction evidence="11 13">
        <text>(S)-2,3,4,5-tetrahydrodipicolinate + NADP(+) + H2O = (2S,4S)-4-hydroxy-2,3,4,5-tetrahydrodipicolinate + NADPH + H(+)</text>
        <dbReference type="Rhea" id="RHEA:35331"/>
        <dbReference type="ChEBI" id="CHEBI:15377"/>
        <dbReference type="ChEBI" id="CHEBI:15378"/>
        <dbReference type="ChEBI" id="CHEBI:16845"/>
        <dbReference type="ChEBI" id="CHEBI:57783"/>
        <dbReference type="ChEBI" id="CHEBI:58349"/>
        <dbReference type="ChEBI" id="CHEBI:67139"/>
        <dbReference type="EC" id="1.17.1.8"/>
    </reaction>
</comment>
<dbReference type="Gene3D" id="3.30.360.10">
    <property type="entry name" value="Dihydrodipicolinate Reductase, domain 2"/>
    <property type="match status" value="1"/>
</dbReference>
<evidence type="ECO:0000256" key="7">
    <source>
        <dbReference type="ARBA" id="ARBA00023027"/>
    </source>
</evidence>
<keyword evidence="5 13" id="KW-0220">Diaminopimelate biosynthesis</keyword>
<dbReference type="PROSITE" id="PS01298">
    <property type="entry name" value="DAPB"/>
    <property type="match status" value="1"/>
</dbReference>
<dbReference type="Gene3D" id="3.40.50.720">
    <property type="entry name" value="NAD(P)-binding Rossmann-like Domain"/>
    <property type="match status" value="1"/>
</dbReference>
<feature type="active site" description="Proton donor" evidence="13">
    <location>
        <position position="153"/>
    </location>
</feature>
<keyword evidence="8 13" id="KW-0457">Lysine biosynthesis</keyword>
<accession>A0ABM8AMB5</accession>
<comment type="subunit">
    <text evidence="13">Homotetramer.</text>
</comment>
<evidence type="ECO:0000256" key="13">
    <source>
        <dbReference type="HAMAP-Rule" id="MF_00102"/>
    </source>
</evidence>
<name>A0ABM8AMB5_9BACT</name>
<organism evidence="16 17">
    <name type="scientific">Pseudodesulfovibrio portus</name>
    <dbReference type="NCBI Taxonomy" id="231439"/>
    <lineage>
        <taxon>Bacteria</taxon>
        <taxon>Pseudomonadati</taxon>
        <taxon>Thermodesulfobacteriota</taxon>
        <taxon>Desulfovibrionia</taxon>
        <taxon>Desulfovibrionales</taxon>
        <taxon>Desulfovibrionaceae</taxon>
    </lineage>
</organism>
<keyword evidence="6 13" id="KW-0560">Oxidoreductase</keyword>
<feature type="binding site" evidence="13">
    <location>
        <position position="36"/>
    </location>
    <ligand>
        <name>NADP(+)</name>
        <dbReference type="ChEBI" id="CHEBI:58349"/>
    </ligand>
</feature>
<evidence type="ECO:0000256" key="4">
    <source>
        <dbReference type="ARBA" id="ARBA00022857"/>
    </source>
</evidence>
<evidence type="ECO:0000256" key="2">
    <source>
        <dbReference type="ARBA" id="ARBA00022490"/>
    </source>
</evidence>
<evidence type="ECO:0000259" key="14">
    <source>
        <dbReference type="Pfam" id="PF01113"/>
    </source>
</evidence>
<proteinExistence type="inferred from homology"/>
<dbReference type="EMBL" id="AP026708">
    <property type="protein sequence ID" value="BDQ32502.1"/>
    <property type="molecule type" value="Genomic_DNA"/>
</dbReference>
<feature type="active site" description="Proton donor/acceptor" evidence="13">
    <location>
        <position position="149"/>
    </location>
</feature>
<evidence type="ECO:0000256" key="8">
    <source>
        <dbReference type="ARBA" id="ARBA00023154"/>
    </source>
</evidence>
<dbReference type="PANTHER" id="PTHR20836:SF0">
    <property type="entry name" value="4-HYDROXY-TETRAHYDRODIPICOLINATE REDUCTASE 1, CHLOROPLASTIC-RELATED"/>
    <property type="match status" value="1"/>
</dbReference>
<dbReference type="InterPro" id="IPR000846">
    <property type="entry name" value="DapB_N"/>
</dbReference>
<evidence type="ECO:0000256" key="1">
    <source>
        <dbReference type="ARBA" id="ARBA00006642"/>
    </source>
</evidence>
<dbReference type="InterPro" id="IPR023940">
    <property type="entry name" value="DHDPR_bac"/>
</dbReference>
<dbReference type="PANTHER" id="PTHR20836">
    <property type="entry name" value="DIHYDRODIPICOLINATE REDUCTASE"/>
    <property type="match status" value="1"/>
</dbReference>
<comment type="function">
    <text evidence="13">Catalyzes the conversion of 4-hydroxy-tetrahydrodipicolinate (HTPA) to tetrahydrodipicolinate.</text>
</comment>
<keyword evidence="17" id="KW-1185">Reference proteome</keyword>
<dbReference type="Pfam" id="PF05173">
    <property type="entry name" value="DapB_C"/>
    <property type="match status" value="1"/>
</dbReference>
<evidence type="ECO:0000256" key="9">
    <source>
        <dbReference type="ARBA" id="ARBA00037922"/>
    </source>
</evidence>
<dbReference type="PIRSF" id="PIRSF000161">
    <property type="entry name" value="DHPR"/>
    <property type="match status" value="1"/>
</dbReference>